<gene>
    <name evidence="1" type="ORF">ACFS2C_27885</name>
</gene>
<dbReference type="Proteomes" id="UP001597478">
    <property type="component" value="Unassembled WGS sequence"/>
</dbReference>
<sequence>MTPERHDSVAAYNAAYPDSPIPSEPAQRHALRGYHAAMNGVTDDVTGSGGTLTVEFLPGGVPGPGEEDRVGTVVATRWGSEPVLVLAPRVPLRAAWKAIIDRWPARLSEVQDTLHTLRTPTPAA</sequence>
<evidence type="ECO:0000313" key="1">
    <source>
        <dbReference type="EMBL" id="MFD2803217.1"/>
    </source>
</evidence>
<protein>
    <submittedName>
        <fullName evidence="1">Uncharacterized protein</fullName>
    </submittedName>
</protein>
<evidence type="ECO:0000313" key="2">
    <source>
        <dbReference type="Proteomes" id="UP001597478"/>
    </source>
</evidence>
<dbReference type="RefSeq" id="WP_377394688.1">
    <property type="nucleotide sequence ID" value="NZ_JBHSAN010000054.1"/>
</dbReference>
<keyword evidence="2" id="KW-1185">Reference proteome</keyword>
<name>A0ABW5WH30_9PSEU</name>
<reference evidence="2" key="1">
    <citation type="journal article" date="2019" name="Int. J. Syst. Evol. Microbiol.">
        <title>The Global Catalogue of Microorganisms (GCM) 10K type strain sequencing project: providing services to taxonomists for standard genome sequencing and annotation.</title>
        <authorList>
            <consortium name="The Broad Institute Genomics Platform"/>
            <consortium name="The Broad Institute Genome Sequencing Center for Infectious Disease"/>
            <person name="Wu L."/>
            <person name="Ma J."/>
        </authorList>
    </citation>
    <scope>NUCLEOTIDE SEQUENCE [LARGE SCALE GENOMIC DNA]</scope>
    <source>
        <strain evidence="2">IBRC-M 10906</strain>
    </source>
</reference>
<comment type="caution">
    <text evidence="1">The sequence shown here is derived from an EMBL/GenBank/DDBJ whole genome shotgun (WGS) entry which is preliminary data.</text>
</comment>
<accession>A0ABW5WH30</accession>
<proteinExistence type="predicted"/>
<dbReference type="EMBL" id="JBHUOF010000049">
    <property type="protein sequence ID" value="MFD2803217.1"/>
    <property type="molecule type" value="Genomic_DNA"/>
</dbReference>
<organism evidence="1 2">
    <name type="scientific">Prauserella oleivorans</name>
    <dbReference type="NCBI Taxonomy" id="1478153"/>
    <lineage>
        <taxon>Bacteria</taxon>
        <taxon>Bacillati</taxon>
        <taxon>Actinomycetota</taxon>
        <taxon>Actinomycetes</taxon>
        <taxon>Pseudonocardiales</taxon>
        <taxon>Pseudonocardiaceae</taxon>
        <taxon>Prauserella</taxon>
    </lineage>
</organism>